<evidence type="ECO:0000313" key="3">
    <source>
        <dbReference type="EMBL" id="CDW33176.1"/>
    </source>
</evidence>
<keyword evidence="2" id="KW-0472">Membrane</keyword>
<accession>A0A0K2U633</accession>
<reference evidence="3" key="1">
    <citation type="submission" date="2014-05" db="EMBL/GenBank/DDBJ databases">
        <authorList>
            <person name="Chronopoulou M."/>
        </authorList>
    </citation>
    <scope>NUCLEOTIDE SEQUENCE</scope>
    <source>
        <tissue evidence="3">Whole organism</tissue>
    </source>
</reference>
<dbReference type="AlphaFoldDB" id="A0A0K2U633"/>
<keyword evidence="2" id="KW-1133">Transmembrane helix</keyword>
<feature type="compositionally biased region" description="Polar residues" evidence="1">
    <location>
        <begin position="265"/>
        <end position="274"/>
    </location>
</feature>
<organism evidence="3">
    <name type="scientific">Lepeophtheirus salmonis</name>
    <name type="common">Salmon louse</name>
    <name type="synonym">Caligus salmonis</name>
    <dbReference type="NCBI Taxonomy" id="72036"/>
    <lineage>
        <taxon>Eukaryota</taxon>
        <taxon>Metazoa</taxon>
        <taxon>Ecdysozoa</taxon>
        <taxon>Arthropoda</taxon>
        <taxon>Crustacea</taxon>
        <taxon>Multicrustacea</taxon>
        <taxon>Hexanauplia</taxon>
        <taxon>Copepoda</taxon>
        <taxon>Siphonostomatoida</taxon>
        <taxon>Caligidae</taxon>
        <taxon>Lepeophtheirus</taxon>
    </lineage>
</organism>
<feature type="region of interest" description="Disordered" evidence="1">
    <location>
        <begin position="250"/>
        <end position="274"/>
    </location>
</feature>
<sequence length="274" mass="31824">MSDSVLEHLLTIYRREFHQRFSREEIDNFLTTYPSLNCTVIPFGGTEINQRSIIIFLIVLFSISSVFLVLIVITTVVGATRYKKERNNTEGEYKEPPSLNSEDKKRIQDDINRIYETLNPEYIDQVTANFRAVQEEDNHDIYLTERSNYRHESLENDADILLRSIFSERRGTEDSLVSSDSNNQPRSSISNVSDTVTMETEDLYRASKHPSISEILRKKSIQDSPLMTKESLRFIHRYNKRRLGLSFQECQSRGNSPMPPRKSLPTVSFQEGKK</sequence>
<protein>
    <submittedName>
        <fullName evidence="3">Uncharacterized protein</fullName>
    </submittedName>
</protein>
<feature type="transmembrane region" description="Helical" evidence="2">
    <location>
        <begin position="53"/>
        <end position="77"/>
    </location>
</feature>
<dbReference type="EMBL" id="HACA01015815">
    <property type="protein sequence ID" value="CDW33176.1"/>
    <property type="molecule type" value="Transcribed_RNA"/>
</dbReference>
<name>A0A0K2U633_LEPSM</name>
<keyword evidence="2" id="KW-0812">Transmembrane</keyword>
<proteinExistence type="predicted"/>
<evidence type="ECO:0000256" key="1">
    <source>
        <dbReference type="SAM" id="MobiDB-lite"/>
    </source>
</evidence>
<evidence type="ECO:0000256" key="2">
    <source>
        <dbReference type="SAM" id="Phobius"/>
    </source>
</evidence>